<dbReference type="Pfam" id="PF13289">
    <property type="entry name" value="SIR2_2"/>
    <property type="match status" value="1"/>
</dbReference>
<name>A0A1D8A2Y2_9SPHN</name>
<evidence type="ECO:0000256" key="1">
    <source>
        <dbReference type="SAM" id="Phobius"/>
    </source>
</evidence>
<keyword evidence="1" id="KW-0472">Membrane</keyword>
<evidence type="ECO:0000313" key="2">
    <source>
        <dbReference type="EMBL" id="AOR76454.1"/>
    </source>
</evidence>
<feature type="transmembrane region" description="Helical" evidence="1">
    <location>
        <begin position="26"/>
        <end position="44"/>
    </location>
</feature>
<dbReference type="InterPro" id="IPR029035">
    <property type="entry name" value="DHS-like_NAD/FAD-binding_dom"/>
</dbReference>
<sequence>MSEYDDSIEIAMDDFARRFSMRSAKLMWLLGAGVSASAGILTAWDMICRFKRELYITQRKVSPQSVADLSSPAILATLDAFLAESDTLPQPGAPDEYSALFEATYPQEQDRRTYIDHMIRGMKPTQGHLALAALLRATHCNIVWTTNFDHLLADACARTFDTTAALNMASLDGTLLAGEFISEQQWPIEIKLHGDFRSRRLKNTSEELRHQDAQFRRQLVDACRRFGLIVAGYSGRDSSVMDALEEAVGEPGAYPNGLFWMHRGEAAPFERVSQLIRRARAAGLEAGIVRIENFDEAMIDLLRLLPGIDTSLLRAEGQERRRFSVAPTPLGKKSWPVLRMNAVRVTRPVNCRKIVCEIGGGKDVREAVEAAEGKIIVARTRAGVLGFGSDDEFRRVFAPFSITEFGIATFEDRRLRYDSQERGLLRRALVAAIARTHDMEARARGSADILAPRMPGDPAWQDLRDVIGGPIVGSVPRKRDITWREGIGLRLDWASDQLWLLLEPRIVFDGGSEETKAITADFARERTARRYNQMLDKLINYWSRRFAGQNLRALAIGDGLDAAFDVDRQSAFSWAAKP</sequence>
<dbReference type="EMBL" id="CP017075">
    <property type="protein sequence ID" value="AOR76454.1"/>
    <property type="molecule type" value="Genomic_DNA"/>
</dbReference>
<reference evidence="3" key="1">
    <citation type="journal article" date="2017" name="J. Biotechnol.">
        <title>Complete genome sequence of Novosphingobium resinovorum SA1, a versatile xenobiotic-degrading bacterium capable of utilizing sulfanilic acid.</title>
        <authorList>
            <person name="Hegedus B."/>
            <person name="Kos P.B."/>
            <person name="Balint B."/>
            <person name="Maroti G."/>
            <person name="Gan H.M."/>
            <person name="Perei K."/>
            <person name="Rakhely G."/>
        </authorList>
    </citation>
    <scope>NUCLEOTIDE SEQUENCE [LARGE SCALE GENOMIC DNA]</scope>
    <source>
        <strain evidence="3">SA1</strain>
    </source>
</reference>
<keyword evidence="1" id="KW-1133">Transmembrane helix</keyword>
<accession>A0A1D8A2Y2</accession>
<organism evidence="2 3">
    <name type="scientific">Novosphingobium resinovorum</name>
    <dbReference type="NCBI Taxonomy" id="158500"/>
    <lineage>
        <taxon>Bacteria</taxon>
        <taxon>Pseudomonadati</taxon>
        <taxon>Pseudomonadota</taxon>
        <taxon>Alphaproteobacteria</taxon>
        <taxon>Sphingomonadales</taxon>
        <taxon>Sphingomonadaceae</taxon>
        <taxon>Novosphingobium</taxon>
    </lineage>
</organism>
<proteinExistence type="predicted"/>
<dbReference type="AlphaFoldDB" id="A0A1D8A2Y2"/>
<gene>
    <name evidence="2" type="ORF">BES08_06600</name>
</gene>
<protein>
    <submittedName>
        <fullName evidence="2">Uncharacterized protein</fullName>
    </submittedName>
</protein>
<keyword evidence="3" id="KW-1185">Reference proteome</keyword>
<dbReference type="Gene3D" id="3.40.50.1220">
    <property type="entry name" value="TPP-binding domain"/>
    <property type="match status" value="1"/>
</dbReference>
<dbReference type="KEGG" id="nre:BES08_06600"/>
<dbReference type="OrthoDB" id="288285at2"/>
<dbReference type="Proteomes" id="UP000094626">
    <property type="component" value="Chromosome"/>
</dbReference>
<evidence type="ECO:0000313" key="3">
    <source>
        <dbReference type="Proteomes" id="UP000094626"/>
    </source>
</evidence>
<dbReference type="SUPFAM" id="SSF52467">
    <property type="entry name" value="DHS-like NAD/FAD-binding domain"/>
    <property type="match status" value="1"/>
</dbReference>
<keyword evidence="1" id="KW-0812">Transmembrane</keyword>